<reference evidence="1 2" key="1">
    <citation type="submission" date="2020-07" db="EMBL/GenBank/DDBJ databases">
        <title>Description of Kordia aestuariivivens sp. nov., isolated from a tidal flat.</title>
        <authorList>
            <person name="Park S."/>
            <person name="Yoon J.-H."/>
        </authorList>
    </citation>
    <scope>NUCLEOTIDE SEQUENCE [LARGE SCALE GENOMIC DNA]</scope>
    <source>
        <strain evidence="1 2">YSTF-M3</strain>
    </source>
</reference>
<dbReference type="EMBL" id="JACGWS010000003">
    <property type="protein sequence ID" value="MBC8754238.1"/>
    <property type="molecule type" value="Genomic_DNA"/>
</dbReference>
<keyword evidence="2" id="KW-1185">Reference proteome</keyword>
<evidence type="ECO:0000313" key="2">
    <source>
        <dbReference type="Proteomes" id="UP000619238"/>
    </source>
</evidence>
<dbReference type="Proteomes" id="UP000619238">
    <property type="component" value="Unassembled WGS sequence"/>
</dbReference>
<gene>
    <name evidence="1" type="ORF">H2O64_06110</name>
</gene>
<evidence type="ECO:0000313" key="1">
    <source>
        <dbReference type="EMBL" id="MBC8754238.1"/>
    </source>
</evidence>
<proteinExistence type="predicted"/>
<comment type="caution">
    <text evidence="1">The sequence shown here is derived from an EMBL/GenBank/DDBJ whole genome shotgun (WGS) entry which is preliminary data.</text>
</comment>
<protein>
    <recommendedName>
        <fullName evidence="3">Lipoprotein</fullName>
    </recommendedName>
</protein>
<dbReference type="PROSITE" id="PS51257">
    <property type="entry name" value="PROKAR_LIPOPROTEIN"/>
    <property type="match status" value="1"/>
</dbReference>
<dbReference type="RefSeq" id="WP_187561283.1">
    <property type="nucleotide sequence ID" value="NZ_JACGWS010000003.1"/>
</dbReference>
<accession>A0ABR7Q727</accession>
<organism evidence="1 2">
    <name type="scientific">Kordia aestuariivivens</name>
    <dbReference type="NCBI Taxonomy" id="2759037"/>
    <lineage>
        <taxon>Bacteria</taxon>
        <taxon>Pseudomonadati</taxon>
        <taxon>Bacteroidota</taxon>
        <taxon>Flavobacteriia</taxon>
        <taxon>Flavobacteriales</taxon>
        <taxon>Flavobacteriaceae</taxon>
        <taxon>Kordia</taxon>
    </lineage>
</organism>
<name>A0ABR7Q727_9FLAO</name>
<sequence>MQKVMTVKIVSFLVLILLITISCQKDTQNDDIKILEIVLQEKQNQSNKAVFLDPIGKSNTTLDFFNLRKKKNRTFTIEYQDSISPNDTLTQRKGKTVYKDLEITQNNYIAWGKGVDKKTEGFLKDSFNYKDERTINWTLPKTLNNILLKKEGSEKGKKIRVSAPIYNLDKNKAVLFTFEQSYKSTVVQSIYFVKKNNAVWDIIYTESQVMFLDLKIELTGQK</sequence>
<evidence type="ECO:0008006" key="3">
    <source>
        <dbReference type="Google" id="ProtNLM"/>
    </source>
</evidence>